<dbReference type="CDD" id="cd00775">
    <property type="entry name" value="LysRS_core"/>
    <property type="match status" value="1"/>
</dbReference>
<keyword evidence="1 7" id="KW-0436">Ligase</keyword>
<protein>
    <recommendedName>
        <fullName evidence="7">Lysine--tRNA ligase</fullName>
        <ecNumber evidence="7">6.1.1.6</ecNumber>
    </recommendedName>
    <alternativeName>
        <fullName evidence="7">Lysyl-tRNA synthetase</fullName>
        <shortName evidence="7">LysRS</shortName>
    </alternativeName>
</protein>
<evidence type="ECO:0000256" key="3">
    <source>
        <dbReference type="ARBA" id="ARBA00022741"/>
    </source>
</evidence>
<evidence type="ECO:0000256" key="8">
    <source>
        <dbReference type="RuleBase" id="RU000336"/>
    </source>
</evidence>
<dbReference type="InterPro" id="IPR045864">
    <property type="entry name" value="aa-tRNA-synth_II/BPL/LPL"/>
</dbReference>
<keyword evidence="4 7" id="KW-0067">ATP-binding</keyword>
<dbReference type="NCBIfam" id="NF001756">
    <property type="entry name" value="PRK00484.1"/>
    <property type="match status" value="1"/>
</dbReference>
<keyword evidence="3 7" id="KW-0547">Nucleotide-binding</keyword>
<feature type="binding site" evidence="7">
    <location>
        <position position="416"/>
    </location>
    <ligand>
        <name>Mg(2+)</name>
        <dbReference type="ChEBI" id="CHEBI:18420"/>
        <label>1</label>
    </ligand>
</feature>
<feature type="binding site" evidence="7">
    <location>
        <position position="423"/>
    </location>
    <ligand>
        <name>Mg(2+)</name>
        <dbReference type="ChEBI" id="CHEBI:18420"/>
        <label>1</label>
    </ligand>
</feature>
<keyword evidence="2 7" id="KW-0479">Metal-binding</keyword>
<evidence type="ECO:0000313" key="10">
    <source>
        <dbReference type="EMBL" id="OGD74914.1"/>
    </source>
</evidence>
<dbReference type="SUPFAM" id="SSF50249">
    <property type="entry name" value="Nucleic acid-binding proteins"/>
    <property type="match status" value="1"/>
</dbReference>
<comment type="subunit">
    <text evidence="7">Homodimer.</text>
</comment>
<dbReference type="PANTHER" id="PTHR42918:SF15">
    <property type="entry name" value="LYSINE--TRNA LIGASE, CHLOROPLASTIC_MITOCHONDRIAL"/>
    <property type="match status" value="1"/>
</dbReference>
<dbReference type="GO" id="GO:0005524">
    <property type="term" value="F:ATP binding"/>
    <property type="evidence" value="ECO:0007669"/>
    <property type="project" value="UniProtKB-UniRule"/>
</dbReference>
<dbReference type="InterPro" id="IPR004365">
    <property type="entry name" value="NA-bd_OB_tRNA"/>
</dbReference>
<dbReference type="EC" id="6.1.1.6" evidence="7"/>
<dbReference type="InterPro" id="IPR006195">
    <property type="entry name" value="aa-tRNA-synth_II"/>
</dbReference>
<keyword evidence="7 8" id="KW-0460">Magnesium</keyword>
<evidence type="ECO:0000256" key="2">
    <source>
        <dbReference type="ARBA" id="ARBA00022723"/>
    </source>
</evidence>
<comment type="cofactor">
    <cofactor evidence="7 8">
        <name>Mg(2+)</name>
        <dbReference type="ChEBI" id="CHEBI:18420"/>
    </cofactor>
    <text evidence="7 8">Binds 3 Mg(2+) ions per subunit.</text>
</comment>
<evidence type="ECO:0000313" key="11">
    <source>
        <dbReference type="Proteomes" id="UP000177187"/>
    </source>
</evidence>
<name>A0A1F5F6G9_9BACT</name>
<dbReference type="GO" id="GO:0005829">
    <property type="term" value="C:cytosol"/>
    <property type="evidence" value="ECO:0007669"/>
    <property type="project" value="TreeGrafter"/>
</dbReference>
<dbReference type="PROSITE" id="PS50862">
    <property type="entry name" value="AA_TRNA_LIGASE_II"/>
    <property type="match status" value="1"/>
</dbReference>
<sequence length="505" mass="56711">MLGDETLDQVRHRREKRRRFEEAGVAPYPARSARDRTVAEMLEKFADAEQSGDEFALAGRLTALRGHGKATFADLSDSSGRVQLYFKRDTLGEASYGLVESLDLGDFVGVRGRAMTTRTGEPTLAVTGWTLLVKSLRPTPVVKQTEDEKGELVRHDALADVETRYRQRYLDLLLNPESRRRFEVRTRLTALVRRFLDERGFLEVETPVLQPLYGGAAAAPFTTHHNTLDVPLYLRIADELYLKRLIVGGLERVYEIGKDFRNEGMDRTHNPEFTQCELYQAFSDYHGMMGLFEELLKFLAVELTGGTRVVYQGREVDFAKNFRRLPVLEAIKERTGVDLGIMPGRDFDRAAALSLAKKYTLEYPDHAPTGKIIMGIFDAVAEPLLQDPVFVIDYPAEVSPLAKTKPEDPRLAERFEPHVCGLELGNAFSEQNDPDVQRAVMEAQAAQRALGDAEAGQVDEDFLRALEYGMPPTGGLGIGLDRLVMLFTDAPSIQDVILFPQMRPK</sequence>
<organism evidence="10 11">
    <name type="scientific">Candidatus Coatesbacteria bacterium RBG_13_66_14</name>
    <dbReference type="NCBI Taxonomy" id="1817816"/>
    <lineage>
        <taxon>Bacteria</taxon>
        <taxon>Candidatus Coatesiibacteriota</taxon>
    </lineage>
</organism>
<evidence type="ECO:0000259" key="9">
    <source>
        <dbReference type="PROSITE" id="PS50862"/>
    </source>
</evidence>
<dbReference type="AlphaFoldDB" id="A0A1F5F6G9"/>
<evidence type="ECO:0000256" key="4">
    <source>
        <dbReference type="ARBA" id="ARBA00022840"/>
    </source>
</evidence>
<dbReference type="Pfam" id="PF00152">
    <property type="entry name" value="tRNA-synt_2"/>
    <property type="match status" value="1"/>
</dbReference>
<evidence type="ECO:0000256" key="1">
    <source>
        <dbReference type="ARBA" id="ARBA00022598"/>
    </source>
</evidence>
<dbReference type="GO" id="GO:0004824">
    <property type="term" value="F:lysine-tRNA ligase activity"/>
    <property type="evidence" value="ECO:0007669"/>
    <property type="project" value="UniProtKB-UniRule"/>
</dbReference>
<comment type="similarity">
    <text evidence="7">Belongs to the class-II aminoacyl-tRNA synthetase family.</text>
</comment>
<dbReference type="Proteomes" id="UP000177187">
    <property type="component" value="Unassembled WGS sequence"/>
</dbReference>
<evidence type="ECO:0000256" key="7">
    <source>
        <dbReference type="HAMAP-Rule" id="MF_00252"/>
    </source>
</evidence>
<dbReference type="PANTHER" id="PTHR42918">
    <property type="entry name" value="LYSYL-TRNA SYNTHETASE"/>
    <property type="match status" value="1"/>
</dbReference>
<dbReference type="InterPro" id="IPR018149">
    <property type="entry name" value="Lys-tRNA-synth_II_C"/>
</dbReference>
<dbReference type="PRINTS" id="PR00982">
    <property type="entry name" value="TRNASYNTHLYS"/>
</dbReference>
<comment type="subcellular location">
    <subcellularLocation>
        <location evidence="7">Cytoplasm</location>
    </subcellularLocation>
</comment>
<dbReference type="Gene3D" id="2.40.50.140">
    <property type="entry name" value="Nucleic acid-binding proteins"/>
    <property type="match status" value="1"/>
</dbReference>
<dbReference type="InterPro" id="IPR004364">
    <property type="entry name" value="Aa-tRNA-synt_II"/>
</dbReference>
<dbReference type="Pfam" id="PF01336">
    <property type="entry name" value="tRNA_anti-codon"/>
    <property type="match status" value="1"/>
</dbReference>
<dbReference type="STRING" id="1817816.A2Y64_08105"/>
<dbReference type="Gene3D" id="3.30.930.10">
    <property type="entry name" value="Bira Bifunctional Protein, Domain 2"/>
    <property type="match status" value="1"/>
</dbReference>
<dbReference type="InterPro" id="IPR012340">
    <property type="entry name" value="NA-bd_OB-fold"/>
</dbReference>
<evidence type="ECO:0000256" key="6">
    <source>
        <dbReference type="ARBA" id="ARBA00048573"/>
    </source>
</evidence>
<dbReference type="SUPFAM" id="SSF55681">
    <property type="entry name" value="Class II aaRS and biotin synthetases"/>
    <property type="match status" value="1"/>
</dbReference>
<feature type="binding site" evidence="7">
    <location>
        <position position="423"/>
    </location>
    <ligand>
        <name>Mg(2+)</name>
        <dbReference type="ChEBI" id="CHEBI:18420"/>
        <label>2</label>
    </ligand>
</feature>
<proteinExistence type="inferred from homology"/>
<dbReference type="GO" id="GO:0000049">
    <property type="term" value="F:tRNA binding"/>
    <property type="evidence" value="ECO:0007669"/>
    <property type="project" value="TreeGrafter"/>
</dbReference>
<dbReference type="GO" id="GO:0000287">
    <property type="term" value="F:magnesium ion binding"/>
    <property type="evidence" value="ECO:0007669"/>
    <property type="project" value="UniProtKB-UniRule"/>
</dbReference>
<reference evidence="10 11" key="1">
    <citation type="journal article" date="2016" name="Nat. Commun.">
        <title>Thousands of microbial genomes shed light on interconnected biogeochemical processes in an aquifer system.</title>
        <authorList>
            <person name="Anantharaman K."/>
            <person name="Brown C.T."/>
            <person name="Hug L.A."/>
            <person name="Sharon I."/>
            <person name="Castelle C.J."/>
            <person name="Probst A.J."/>
            <person name="Thomas B.C."/>
            <person name="Singh A."/>
            <person name="Wilkins M.J."/>
            <person name="Karaoz U."/>
            <person name="Brodie E.L."/>
            <person name="Williams K.H."/>
            <person name="Hubbard S.S."/>
            <person name="Banfield J.F."/>
        </authorList>
    </citation>
    <scope>NUCLEOTIDE SEQUENCE [LARGE SCALE GENOMIC DNA]</scope>
</reference>
<keyword evidence="7" id="KW-0963">Cytoplasm</keyword>
<dbReference type="HAMAP" id="MF_00252">
    <property type="entry name" value="Lys_tRNA_synth_class2"/>
    <property type="match status" value="1"/>
</dbReference>
<dbReference type="CDD" id="cd04322">
    <property type="entry name" value="LysRS_N"/>
    <property type="match status" value="1"/>
</dbReference>
<gene>
    <name evidence="7" type="primary">lysS</name>
    <name evidence="10" type="ORF">A2Y64_08105</name>
</gene>
<comment type="catalytic activity">
    <reaction evidence="6 7 8">
        <text>tRNA(Lys) + L-lysine + ATP = L-lysyl-tRNA(Lys) + AMP + diphosphate</text>
        <dbReference type="Rhea" id="RHEA:20792"/>
        <dbReference type="Rhea" id="RHEA-COMP:9696"/>
        <dbReference type="Rhea" id="RHEA-COMP:9697"/>
        <dbReference type="ChEBI" id="CHEBI:30616"/>
        <dbReference type="ChEBI" id="CHEBI:32551"/>
        <dbReference type="ChEBI" id="CHEBI:33019"/>
        <dbReference type="ChEBI" id="CHEBI:78442"/>
        <dbReference type="ChEBI" id="CHEBI:78529"/>
        <dbReference type="ChEBI" id="CHEBI:456215"/>
        <dbReference type="EC" id="6.1.1.6"/>
    </reaction>
</comment>
<keyword evidence="5 7" id="KW-0030">Aminoacyl-tRNA synthetase</keyword>
<dbReference type="InterPro" id="IPR002313">
    <property type="entry name" value="Lys-tRNA-ligase_II"/>
</dbReference>
<dbReference type="NCBIfam" id="TIGR00499">
    <property type="entry name" value="lysS_bact"/>
    <property type="match status" value="1"/>
</dbReference>
<comment type="caution">
    <text evidence="10">The sequence shown here is derived from an EMBL/GenBank/DDBJ whole genome shotgun (WGS) entry which is preliminary data.</text>
</comment>
<dbReference type="InterPro" id="IPR044136">
    <property type="entry name" value="Lys-tRNA-ligase_II_N"/>
</dbReference>
<dbReference type="GO" id="GO:0006430">
    <property type="term" value="P:lysyl-tRNA aminoacylation"/>
    <property type="evidence" value="ECO:0007669"/>
    <property type="project" value="UniProtKB-UniRule"/>
</dbReference>
<dbReference type="EMBL" id="MFAF01000089">
    <property type="protein sequence ID" value="OGD74914.1"/>
    <property type="molecule type" value="Genomic_DNA"/>
</dbReference>
<accession>A0A1F5F6G9</accession>
<keyword evidence="7" id="KW-0648">Protein biosynthesis</keyword>
<evidence type="ECO:0000256" key="5">
    <source>
        <dbReference type="ARBA" id="ARBA00023146"/>
    </source>
</evidence>
<feature type="domain" description="Aminoacyl-transfer RNA synthetases class-II family profile" evidence="9">
    <location>
        <begin position="182"/>
        <end position="504"/>
    </location>
</feature>